<dbReference type="InterPro" id="IPR011516">
    <property type="entry name" value="Shugoshin_N"/>
</dbReference>
<feature type="compositionally biased region" description="Basic and acidic residues" evidence="10">
    <location>
        <begin position="432"/>
        <end position="452"/>
    </location>
</feature>
<sequence length="680" mass="75617">MARLNDPPLLGSESLEAVKKRYIRQNREIARVNSTQSIRIRSLESETTRLLSENIELREQVIKLQAVLDKRDRSKATLENVETTKKQLEGKVAEMQEIVKSLGQVISFSPQEQRTWKSGLSFSEVMGTEGSLPAISEDARSRRSSLNVDEHRRTSLDSDSRRSSLNIDETRRNINFEEIRLLPTIVPDDAESDEDLKPPISNLFDIRPRRRRRDSALSADPETSRPPKTKPQTAVDTGTKLKKRRYEDRDLPQDVEPPLNLDFKFTKLSQRTTDVTNQLAEIRMPPVALVIIDDSEEEIAMDEGELTGIEKIVEAGRRAVRLDSIEQKEFIPTREAVTLGAAPMVGRRALGPKSTNSDPSNSPLKQATIKTTLPKDRVLEKPEKPEFNGPPKMKSFDSKVRDMDIPPSDPDASTGRPSRRARTSINYALPSLRDKMRREDKSGEPLKSEGKTSRRATSGGRLRNKDSAEELVIKQGEFDEVVGKQWSDLLTLPHTTLAVDAGVESRKIKETRMGGLQEKKPSRENDIEQGGLPASVMTHRKRKSSNLHQGPLTDLVPGGTNGNIAMPNESRRKTVSFDPSSTGGEGNQSRNRTEGIILKRKQTAHSHLPPSSVVDAIGEALAASNESVRSARRITLGGAAKGIRGARSHSNLVGSDETEVEDDRPISAVGMSSRRRSMML</sequence>
<gene>
    <name evidence="13" type="ORF">Q9L58_002489</name>
</gene>
<dbReference type="Pfam" id="PF07557">
    <property type="entry name" value="Shugoshin_C"/>
    <property type="match status" value="1"/>
</dbReference>
<feature type="domain" description="Shugoshin C-terminal" evidence="11">
    <location>
        <begin position="415"/>
        <end position="438"/>
    </location>
</feature>
<keyword evidence="6 9" id="KW-0175">Coiled coil</keyword>
<name>A0ABR3GRR0_9PEZI</name>
<comment type="subcellular location">
    <subcellularLocation>
        <location evidence="1">Chromosome</location>
        <location evidence="1">Centromere</location>
    </subcellularLocation>
</comment>
<feature type="compositionally biased region" description="Basic and acidic residues" evidence="10">
    <location>
        <begin position="373"/>
        <end position="386"/>
    </location>
</feature>
<feature type="compositionally biased region" description="Polar residues" evidence="10">
    <location>
        <begin position="577"/>
        <end position="590"/>
    </location>
</feature>
<feature type="compositionally biased region" description="Basic and acidic residues" evidence="10">
    <location>
        <begin position="511"/>
        <end position="526"/>
    </location>
</feature>
<evidence type="ECO:0000256" key="4">
    <source>
        <dbReference type="ARBA" id="ARBA00022618"/>
    </source>
</evidence>
<dbReference type="Proteomes" id="UP001447188">
    <property type="component" value="Unassembled WGS sequence"/>
</dbReference>
<protein>
    <recommendedName>
        <fullName evidence="15">Shugoshin</fullName>
    </recommendedName>
</protein>
<comment type="caution">
    <text evidence="13">The sequence shown here is derived from an EMBL/GenBank/DDBJ whole genome shotgun (WGS) entry which is preliminary data.</text>
</comment>
<dbReference type="EMBL" id="JBBBZM010000021">
    <property type="protein sequence ID" value="KAL0638553.1"/>
    <property type="molecule type" value="Genomic_DNA"/>
</dbReference>
<evidence type="ECO:0000256" key="6">
    <source>
        <dbReference type="ARBA" id="ARBA00023054"/>
    </source>
</evidence>
<dbReference type="InterPro" id="IPR011515">
    <property type="entry name" value="Shugoshin_C"/>
</dbReference>
<evidence type="ECO:0000313" key="13">
    <source>
        <dbReference type="EMBL" id="KAL0638553.1"/>
    </source>
</evidence>
<evidence type="ECO:0000256" key="10">
    <source>
        <dbReference type="SAM" id="MobiDB-lite"/>
    </source>
</evidence>
<feature type="coiled-coil region" evidence="9">
    <location>
        <begin position="40"/>
        <end position="98"/>
    </location>
</feature>
<evidence type="ECO:0000256" key="5">
    <source>
        <dbReference type="ARBA" id="ARBA00022829"/>
    </source>
</evidence>
<evidence type="ECO:0000256" key="3">
    <source>
        <dbReference type="ARBA" id="ARBA00022454"/>
    </source>
</evidence>
<accession>A0ABR3GRR0</accession>
<feature type="region of interest" description="Disordered" evidence="10">
    <location>
        <begin position="133"/>
        <end position="163"/>
    </location>
</feature>
<evidence type="ECO:0000313" key="14">
    <source>
        <dbReference type="Proteomes" id="UP001447188"/>
    </source>
</evidence>
<proteinExistence type="inferred from homology"/>
<evidence type="ECO:0000256" key="9">
    <source>
        <dbReference type="SAM" id="Coils"/>
    </source>
</evidence>
<keyword evidence="4" id="KW-0132">Cell division</keyword>
<evidence type="ECO:0000256" key="1">
    <source>
        <dbReference type="ARBA" id="ARBA00004584"/>
    </source>
</evidence>
<feature type="region of interest" description="Disordered" evidence="10">
    <location>
        <begin position="189"/>
        <end position="259"/>
    </location>
</feature>
<keyword evidence="8" id="KW-0137">Centromere</keyword>
<evidence type="ECO:0000259" key="11">
    <source>
        <dbReference type="Pfam" id="PF07557"/>
    </source>
</evidence>
<comment type="similarity">
    <text evidence="2">Belongs to the shugoshin family.</text>
</comment>
<keyword evidence="3" id="KW-0158">Chromosome</keyword>
<organism evidence="13 14">
    <name type="scientific">Discina gigas</name>
    <dbReference type="NCBI Taxonomy" id="1032678"/>
    <lineage>
        <taxon>Eukaryota</taxon>
        <taxon>Fungi</taxon>
        <taxon>Dikarya</taxon>
        <taxon>Ascomycota</taxon>
        <taxon>Pezizomycotina</taxon>
        <taxon>Pezizomycetes</taxon>
        <taxon>Pezizales</taxon>
        <taxon>Discinaceae</taxon>
        <taxon>Discina</taxon>
    </lineage>
</organism>
<feature type="domain" description="Shugoshin N-terminal coiled-coil" evidence="12">
    <location>
        <begin position="18"/>
        <end position="62"/>
    </location>
</feature>
<keyword evidence="14" id="KW-1185">Reference proteome</keyword>
<evidence type="ECO:0008006" key="15">
    <source>
        <dbReference type="Google" id="ProtNLM"/>
    </source>
</evidence>
<evidence type="ECO:0000256" key="2">
    <source>
        <dbReference type="ARBA" id="ARBA00010845"/>
    </source>
</evidence>
<feature type="compositionally biased region" description="Polar residues" evidence="10">
    <location>
        <begin position="353"/>
        <end position="371"/>
    </location>
</feature>
<keyword evidence="5" id="KW-0159">Chromosome partition</keyword>
<evidence type="ECO:0000256" key="8">
    <source>
        <dbReference type="ARBA" id="ARBA00023328"/>
    </source>
</evidence>
<dbReference type="Pfam" id="PF07558">
    <property type="entry name" value="Shugoshin_N"/>
    <property type="match status" value="1"/>
</dbReference>
<feature type="region of interest" description="Disordered" evidence="10">
    <location>
        <begin position="342"/>
        <end position="468"/>
    </location>
</feature>
<evidence type="ECO:0000259" key="12">
    <source>
        <dbReference type="Pfam" id="PF07558"/>
    </source>
</evidence>
<evidence type="ECO:0000256" key="7">
    <source>
        <dbReference type="ARBA" id="ARBA00023306"/>
    </source>
</evidence>
<feature type="compositionally biased region" description="Basic and acidic residues" evidence="10">
    <location>
        <begin position="148"/>
        <end position="163"/>
    </location>
</feature>
<feature type="region of interest" description="Disordered" evidence="10">
    <location>
        <begin position="643"/>
        <end position="680"/>
    </location>
</feature>
<feature type="region of interest" description="Disordered" evidence="10">
    <location>
        <begin position="511"/>
        <end position="593"/>
    </location>
</feature>
<feature type="compositionally biased region" description="Basic and acidic residues" evidence="10">
    <location>
        <begin position="394"/>
        <end position="404"/>
    </location>
</feature>
<reference evidence="13 14" key="1">
    <citation type="submission" date="2024-02" db="EMBL/GenBank/DDBJ databases">
        <title>Discinaceae phylogenomics.</title>
        <authorList>
            <person name="Dirks A.C."/>
            <person name="James T.Y."/>
        </authorList>
    </citation>
    <scope>NUCLEOTIDE SEQUENCE [LARGE SCALE GENOMIC DNA]</scope>
    <source>
        <strain evidence="13 14">ACD0624</strain>
    </source>
</reference>
<keyword evidence="7" id="KW-0131">Cell cycle</keyword>